<feature type="domain" description="HTH cro/C1-type" evidence="2">
    <location>
        <begin position="8"/>
        <end position="41"/>
    </location>
</feature>
<dbReference type="SMART" id="SM00530">
    <property type="entry name" value="HTH_XRE"/>
    <property type="match status" value="1"/>
</dbReference>
<organism evidence="3 4">
    <name type="scientific">Sphingomonas hengshuiensis</name>
    <dbReference type="NCBI Taxonomy" id="1609977"/>
    <lineage>
        <taxon>Bacteria</taxon>
        <taxon>Pseudomonadati</taxon>
        <taxon>Pseudomonadota</taxon>
        <taxon>Alphaproteobacteria</taxon>
        <taxon>Sphingomonadales</taxon>
        <taxon>Sphingomonadaceae</taxon>
        <taxon>Sphingomonas</taxon>
    </lineage>
</organism>
<name>A0A7U4LFL8_9SPHN</name>
<evidence type="ECO:0000313" key="3">
    <source>
        <dbReference type="EMBL" id="AJP72284.1"/>
    </source>
</evidence>
<reference evidence="3 4" key="1">
    <citation type="journal article" date="2015" name="Int. J. Syst. Evol. Microbiol.">
        <title>Sphingomonas hengshuiensis sp. nov., isolated from lake wetland.</title>
        <authorList>
            <person name="Wei S."/>
            <person name="Wang T."/>
            <person name="Liu H."/>
            <person name="Zhang C."/>
            <person name="Guo J."/>
            <person name="Wang Q."/>
            <person name="Liang K."/>
            <person name="Zhang Z."/>
        </authorList>
    </citation>
    <scope>NUCLEOTIDE SEQUENCE [LARGE SCALE GENOMIC DNA]</scope>
    <source>
        <strain evidence="3 4">WHSC-8</strain>
    </source>
</reference>
<dbReference type="AlphaFoldDB" id="A0A7U4LFL8"/>
<dbReference type="InterPro" id="IPR010982">
    <property type="entry name" value="Lambda_DNA-bd_dom_sf"/>
</dbReference>
<gene>
    <name evidence="3" type="ORF">TS85_11535</name>
</gene>
<dbReference type="InterPro" id="IPR001387">
    <property type="entry name" value="Cro/C1-type_HTH"/>
</dbReference>
<dbReference type="SUPFAM" id="SSF47413">
    <property type="entry name" value="lambda repressor-like DNA-binding domains"/>
    <property type="match status" value="1"/>
</dbReference>
<sequence length="195" mass="20843">MKTAPLLIRSIRDERGQSLDELAAAIGVGSRGYMSRIENGKVQCSPRIALAIEQWSGGRIPAEQLSADVALVVAARSLSRPIEDCAVHNSVNTPSPEGTSPGKPGEVSPGLSAIRLQSLPSSRRLWPKGRAAYRPSPKDWTHDDAPPENHRRRGCRARRRDGVCQCTCCRASSAVFSSISPSASAACGVNVICRS</sequence>
<reference evidence="3 4" key="2">
    <citation type="submission" date="2015-02" db="EMBL/GenBank/DDBJ databases">
        <title>The complete genome of Sphingomonas hengshuiensis sp. WHSC-8 isolated from soil of Hengshui Lake.</title>
        <authorList>
            <person name="Wei S."/>
            <person name="Guo J."/>
            <person name="Su C."/>
            <person name="Wu R."/>
            <person name="Zhang Z."/>
            <person name="Liang K."/>
            <person name="Li H."/>
            <person name="Wang T."/>
            <person name="Liu H."/>
            <person name="Zhang C."/>
            <person name="Li Z."/>
            <person name="Wang Q."/>
            <person name="Meng J."/>
        </authorList>
    </citation>
    <scope>NUCLEOTIDE SEQUENCE [LARGE SCALE GENOMIC DNA]</scope>
    <source>
        <strain evidence="3 4">WHSC-8</strain>
    </source>
</reference>
<dbReference type="RefSeq" id="WP_077228831.1">
    <property type="nucleotide sequence ID" value="NZ_CP010836.1"/>
</dbReference>
<feature type="region of interest" description="Disordered" evidence="1">
    <location>
        <begin position="126"/>
        <end position="154"/>
    </location>
</feature>
<feature type="region of interest" description="Disordered" evidence="1">
    <location>
        <begin position="87"/>
        <end position="110"/>
    </location>
</feature>
<evidence type="ECO:0000256" key="1">
    <source>
        <dbReference type="SAM" id="MobiDB-lite"/>
    </source>
</evidence>
<feature type="compositionally biased region" description="Polar residues" evidence="1">
    <location>
        <begin position="89"/>
        <end position="98"/>
    </location>
</feature>
<accession>A0A7U4LFL8</accession>
<protein>
    <recommendedName>
        <fullName evidence="2">HTH cro/C1-type domain-containing protein</fullName>
    </recommendedName>
</protein>
<dbReference type="GO" id="GO:0003677">
    <property type="term" value="F:DNA binding"/>
    <property type="evidence" value="ECO:0007669"/>
    <property type="project" value="InterPro"/>
</dbReference>
<dbReference type="KEGG" id="sphi:TS85_11535"/>
<evidence type="ECO:0000313" key="4">
    <source>
        <dbReference type="Proteomes" id="UP000032300"/>
    </source>
</evidence>
<dbReference type="EMBL" id="CP010836">
    <property type="protein sequence ID" value="AJP72284.1"/>
    <property type="molecule type" value="Genomic_DNA"/>
</dbReference>
<dbReference type="CDD" id="cd00093">
    <property type="entry name" value="HTH_XRE"/>
    <property type="match status" value="1"/>
</dbReference>
<dbReference type="Gene3D" id="1.10.260.40">
    <property type="entry name" value="lambda repressor-like DNA-binding domains"/>
    <property type="match status" value="1"/>
</dbReference>
<dbReference type="PROSITE" id="PS50943">
    <property type="entry name" value="HTH_CROC1"/>
    <property type="match status" value="1"/>
</dbReference>
<dbReference type="Pfam" id="PF13560">
    <property type="entry name" value="HTH_31"/>
    <property type="match status" value="1"/>
</dbReference>
<dbReference type="OrthoDB" id="189170at2"/>
<proteinExistence type="predicted"/>
<feature type="compositionally biased region" description="Basic and acidic residues" evidence="1">
    <location>
        <begin position="136"/>
        <end position="149"/>
    </location>
</feature>
<evidence type="ECO:0000259" key="2">
    <source>
        <dbReference type="PROSITE" id="PS50943"/>
    </source>
</evidence>
<keyword evidence="4" id="KW-1185">Reference proteome</keyword>
<dbReference type="Proteomes" id="UP000032300">
    <property type="component" value="Chromosome"/>
</dbReference>